<dbReference type="GO" id="GO:0005634">
    <property type="term" value="C:nucleus"/>
    <property type="evidence" value="ECO:0007669"/>
    <property type="project" value="UniProtKB-SubCell"/>
</dbReference>
<evidence type="ECO:0000313" key="7">
    <source>
        <dbReference type="EMBL" id="CAF0723547.1"/>
    </source>
</evidence>
<evidence type="ECO:0000256" key="5">
    <source>
        <dbReference type="SAM" id="MobiDB-lite"/>
    </source>
</evidence>
<keyword evidence="4" id="KW-0539">Nucleus</keyword>
<dbReference type="PANTHER" id="PTHR17616">
    <property type="entry name" value="YES-ASSOCIATED PROTEIN YAP1 FAMILY MEMBER"/>
    <property type="match status" value="1"/>
</dbReference>
<evidence type="ECO:0000313" key="8">
    <source>
        <dbReference type="Proteomes" id="UP000663879"/>
    </source>
</evidence>
<dbReference type="Pfam" id="PF00397">
    <property type="entry name" value="WW"/>
    <property type="match status" value="2"/>
</dbReference>
<dbReference type="GO" id="GO:0005737">
    <property type="term" value="C:cytoplasm"/>
    <property type="evidence" value="ECO:0007669"/>
    <property type="project" value="UniProtKB-SubCell"/>
</dbReference>
<feature type="domain" description="WW" evidence="6">
    <location>
        <begin position="207"/>
        <end position="240"/>
    </location>
</feature>
<dbReference type="OrthoDB" id="9381898at2759"/>
<reference evidence="7" key="1">
    <citation type="submission" date="2021-02" db="EMBL/GenBank/DDBJ databases">
        <authorList>
            <person name="Nowell W R."/>
        </authorList>
    </citation>
    <scope>NUCLEOTIDE SEQUENCE</scope>
    <source>
        <strain evidence="7">Ploen Becks lab</strain>
    </source>
</reference>
<keyword evidence="8" id="KW-1185">Reference proteome</keyword>
<organism evidence="7 8">
    <name type="scientific">Brachionus calyciflorus</name>
    <dbReference type="NCBI Taxonomy" id="104777"/>
    <lineage>
        <taxon>Eukaryota</taxon>
        <taxon>Metazoa</taxon>
        <taxon>Spiralia</taxon>
        <taxon>Gnathifera</taxon>
        <taxon>Rotifera</taxon>
        <taxon>Eurotatoria</taxon>
        <taxon>Monogononta</taxon>
        <taxon>Pseudotrocha</taxon>
        <taxon>Ploima</taxon>
        <taxon>Brachionidae</taxon>
        <taxon>Brachionus</taxon>
    </lineage>
</organism>
<dbReference type="InterPro" id="IPR001202">
    <property type="entry name" value="WW_dom"/>
</dbReference>
<dbReference type="CDD" id="cd00201">
    <property type="entry name" value="WW"/>
    <property type="match status" value="2"/>
</dbReference>
<accession>A0A813MPV4</accession>
<dbReference type="GO" id="GO:0035329">
    <property type="term" value="P:hippo signaling"/>
    <property type="evidence" value="ECO:0007669"/>
    <property type="project" value="TreeGrafter"/>
</dbReference>
<dbReference type="SMART" id="SM00456">
    <property type="entry name" value="WW"/>
    <property type="match status" value="2"/>
</dbReference>
<evidence type="ECO:0000256" key="2">
    <source>
        <dbReference type="ARBA" id="ARBA00004496"/>
    </source>
</evidence>
<dbReference type="GO" id="GO:0003713">
    <property type="term" value="F:transcription coactivator activity"/>
    <property type="evidence" value="ECO:0007669"/>
    <property type="project" value="TreeGrafter"/>
</dbReference>
<gene>
    <name evidence="7" type="ORF">OXX778_LOCUS2339</name>
</gene>
<dbReference type="EMBL" id="CAJNOC010000180">
    <property type="protein sequence ID" value="CAF0723547.1"/>
    <property type="molecule type" value="Genomic_DNA"/>
</dbReference>
<evidence type="ECO:0000259" key="6">
    <source>
        <dbReference type="PROSITE" id="PS50020"/>
    </source>
</evidence>
<proteinExistence type="predicted"/>
<dbReference type="InterPro" id="IPR036020">
    <property type="entry name" value="WW_dom_sf"/>
</dbReference>
<feature type="domain" description="WW" evidence="6">
    <location>
        <begin position="151"/>
        <end position="184"/>
    </location>
</feature>
<dbReference type="Proteomes" id="UP000663879">
    <property type="component" value="Unassembled WGS sequence"/>
</dbReference>
<dbReference type="SUPFAM" id="SSF51045">
    <property type="entry name" value="WW domain"/>
    <property type="match status" value="2"/>
</dbReference>
<evidence type="ECO:0000256" key="1">
    <source>
        <dbReference type="ARBA" id="ARBA00004123"/>
    </source>
</evidence>
<comment type="subcellular location">
    <subcellularLocation>
        <location evidence="2">Cytoplasm</location>
    </subcellularLocation>
    <subcellularLocation>
        <location evidence="1">Nucleus</location>
    </subcellularLocation>
</comment>
<dbReference type="PROSITE" id="PS50020">
    <property type="entry name" value="WW_DOMAIN_2"/>
    <property type="match status" value="2"/>
</dbReference>
<dbReference type="Gene3D" id="2.20.70.10">
    <property type="match status" value="2"/>
</dbReference>
<comment type="caution">
    <text evidence="7">The sequence shown here is derived from an EMBL/GenBank/DDBJ whole genome shotgun (WGS) entry which is preliminary data.</text>
</comment>
<dbReference type="InterPro" id="IPR051583">
    <property type="entry name" value="YAP1"/>
</dbReference>
<evidence type="ECO:0000256" key="3">
    <source>
        <dbReference type="ARBA" id="ARBA00022490"/>
    </source>
</evidence>
<dbReference type="AlphaFoldDB" id="A0A813MPV4"/>
<feature type="compositionally biased region" description="Polar residues" evidence="5">
    <location>
        <begin position="1"/>
        <end position="12"/>
    </location>
</feature>
<protein>
    <recommendedName>
        <fullName evidence="6">WW domain-containing protein</fullName>
    </recommendedName>
</protein>
<evidence type="ECO:0000256" key="4">
    <source>
        <dbReference type="ARBA" id="ARBA00023242"/>
    </source>
</evidence>
<name>A0A813MPV4_9BILA</name>
<sequence length="445" mass="50019">MSNNPLINSPSRISHAKRKMPDSFYRPPVQKTQLFSASEILPRSIHHSHTNSLPVDVPPQQLANISNALSVNNLYEKSNSPKVQQSVFYAPQVEHTRGISPLVGKPEQQFFHAKTFSLPCTFDPNNQSNPYAVNTQNFAPPLRTQNPNGDIPLPPGWSSEKTPTGQTYFINHFLKKTTWEDPRKLYNLPTNQSEISNDLRLTISKTIPLPAGWEEARAASGEIYFINHINKTTSWEDPRINIYMQQEQQKYYSSQQFNTKPIYNQYQYSNSQSSLSSSSASISSSTSSIPSISTSNPNLNRIPNGIYESNFQSISKNLPNLTNKTPEERVDILKNSLDEVTQQKDSICKQLEELSRLESNLKSKLSPKDLEDVLNRLKISDSKMGSFSSFEKSNQAQIKQNLVLETTPSKQQPAVITNLNSPIVSKTANLDVQNGDMDSTILADK</sequence>
<dbReference type="GO" id="GO:0045944">
    <property type="term" value="P:positive regulation of transcription by RNA polymerase II"/>
    <property type="evidence" value="ECO:0007669"/>
    <property type="project" value="TreeGrafter"/>
</dbReference>
<keyword evidence="3" id="KW-0963">Cytoplasm</keyword>
<dbReference type="PANTHER" id="PTHR17616:SF8">
    <property type="entry name" value="TRANSCRIPTIONAL COACTIVATOR YORKIE"/>
    <property type="match status" value="1"/>
</dbReference>
<feature type="region of interest" description="Disordered" evidence="5">
    <location>
        <begin position="1"/>
        <end position="27"/>
    </location>
</feature>
<dbReference type="PROSITE" id="PS01159">
    <property type="entry name" value="WW_DOMAIN_1"/>
    <property type="match status" value="2"/>
</dbReference>